<dbReference type="PRINTS" id="PR00455">
    <property type="entry name" value="HTHTETR"/>
</dbReference>
<evidence type="ECO:0000256" key="2">
    <source>
        <dbReference type="ARBA" id="ARBA00023125"/>
    </source>
</evidence>
<dbReference type="InterPro" id="IPR004111">
    <property type="entry name" value="Repressor_TetR_C"/>
</dbReference>
<feature type="compositionally biased region" description="Pro residues" evidence="5">
    <location>
        <begin position="1"/>
        <end position="14"/>
    </location>
</feature>
<feature type="DNA-binding region" description="H-T-H motif" evidence="4">
    <location>
        <begin position="50"/>
        <end position="69"/>
    </location>
</feature>
<sequence length="250" mass="26860">MQPAGPPADIPTPPWRASKKRPTARQPLSAEAVLDTALRIVDRDGLDGISMRRVAQELGTGAASLYAYFANKDELLEQLLDRVIGDIPLPSAEAADWIAEVKESCWESRAVFVAHRDLVKVARANLPVGPNSLRYTEAMLAVLRGAGIPDRVAAWGMDQLSLVIVADAIEVSIHISRGQQTEADAAPWLAEVSGYYANLPQDRFPNLVAMAPVMIEGSGDERFAFAIDLMVDGLARYVGSDGPNSGQVAA</sequence>
<dbReference type="InterPro" id="IPR001647">
    <property type="entry name" value="HTH_TetR"/>
</dbReference>
<keyword evidence="2 4" id="KW-0238">DNA-binding</keyword>
<dbReference type="PANTHER" id="PTHR30055:SF151">
    <property type="entry name" value="TRANSCRIPTIONAL REGULATORY PROTEIN"/>
    <property type="match status" value="1"/>
</dbReference>
<dbReference type="Pfam" id="PF02909">
    <property type="entry name" value="TetR_C_1"/>
    <property type="match status" value="1"/>
</dbReference>
<dbReference type="InterPro" id="IPR050109">
    <property type="entry name" value="HTH-type_TetR-like_transc_reg"/>
</dbReference>
<dbReference type="SUPFAM" id="SSF46689">
    <property type="entry name" value="Homeodomain-like"/>
    <property type="match status" value="1"/>
</dbReference>
<evidence type="ECO:0000256" key="5">
    <source>
        <dbReference type="SAM" id="MobiDB-lite"/>
    </source>
</evidence>
<dbReference type="Gene3D" id="1.10.357.10">
    <property type="entry name" value="Tetracycline Repressor, domain 2"/>
    <property type="match status" value="1"/>
</dbReference>
<protein>
    <submittedName>
        <fullName evidence="7">TetR/AcrR family transcriptional regulator</fullName>
    </submittedName>
</protein>
<dbReference type="InterPro" id="IPR036271">
    <property type="entry name" value="Tet_transcr_reg_TetR-rel_C_sf"/>
</dbReference>
<dbReference type="PROSITE" id="PS50977">
    <property type="entry name" value="HTH_TETR_2"/>
    <property type="match status" value="1"/>
</dbReference>
<dbReference type="InterPro" id="IPR009057">
    <property type="entry name" value="Homeodomain-like_sf"/>
</dbReference>
<dbReference type="EMBL" id="CP073720">
    <property type="protein sequence ID" value="UWP84381.1"/>
    <property type="molecule type" value="Genomic_DNA"/>
</dbReference>
<evidence type="ECO:0000313" key="7">
    <source>
        <dbReference type="EMBL" id="UWP84381.1"/>
    </source>
</evidence>
<organism evidence="7 8">
    <name type="scientific">Dactylosporangium fulvum</name>
    <dbReference type="NCBI Taxonomy" id="53359"/>
    <lineage>
        <taxon>Bacteria</taxon>
        <taxon>Bacillati</taxon>
        <taxon>Actinomycetota</taxon>
        <taxon>Actinomycetes</taxon>
        <taxon>Micromonosporales</taxon>
        <taxon>Micromonosporaceae</taxon>
        <taxon>Dactylosporangium</taxon>
    </lineage>
</organism>
<gene>
    <name evidence="7" type="ORF">Dfulv_09145</name>
</gene>
<dbReference type="Pfam" id="PF00440">
    <property type="entry name" value="TetR_N"/>
    <property type="match status" value="1"/>
</dbReference>
<dbReference type="SUPFAM" id="SSF48498">
    <property type="entry name" value="Tetracyclin repressor-like, C-terminal domain"/>
    <property type="match status" value="1"/>
</dbReference>
<proteinExistence type="predicted"/>
<evidence type="ECO:0000313" key="8">
    <source>
        <dbReference type="Proteomes" id="UP001059617"/>
    </source>
</evidence>
<reference evidence="7" key="1">
    <citation type="submission" date="2021-04" db="EMBL/GenBank/DDBJ databases">
        <authorList>
            <person name="Hartkoorn R.C."/>
            <person name="Beaudoing E."/>
            <person name="Hot D."/>
        </authorList>
    </citation>
    <scope>NUCLEOTIDE SEQUENCE</scope>
    <source>
        <strain evidence="7">NRRL B-16292</strain>
    </source>
</reference>
<evidence type="ECO:0000256" key="3">
    <source>
        <dbReference type="ARBA" id="ARBA00023163"/>
    </source>
</evidence>
<dbReference type="PANTHER" id="PTHR30055">
    <property type="entry name" value="HTH-TYPE TRANSCRIPTIONAL REGULATOR RUTR"/>
    <property type="match status" value="1"/>
</dbReference>
<dbReference type="RefSeq" id="WP_259862213.1">
    <property type="nucleotide sequence ID" value="NZ_BAAAST010000005.1"/>
</dbReference>
<dbReference type="Proteomes" id="UP001059617">
    <property type="component" value="Chromosome"/>
</dbReference>
<evidence type="ECO:0000256" key="4">
    <source>
        <dbReference type="PROSITE-ProRule" id="PRU00335"/>
    </source>
</evidence>
<keyword evidence="3" id="KW-0804">Transcription</keyword>
<keyword evidence="8" id="KW-1185">Reference proteome</keyword>
<evidence type="ECO:0000259" key="6">
    <source>
        <dbReference type="PROSITE" id="PS50977"/>
    </source>
</evidence>
<accession>A0ABY5W4X8</accession>
<feature type="region of interest" description="Disordered" evidence="5">
    <location>
        <begin position="1"/>
        <end position="28"/>
    </location>
</feature>
<feature type="domain" description="HTH tetR-type" evidence="6">
    <location>
        <begin position="27"/>
        <end position="87"/>
    </location>
</feature>
<keyword evidence="1" id="KW-0805">Transcription regulation</keyword>
<name>A0ABY5W4X8_9ACTN</name>
<evidence type="ECO:0000256" key="1">
    <source>
        <dbReference type="ARBA" id="ARBA00023015"/>
    </source>
</evidence>
<reference evidence="7" key="2">
    <citation type="submission" date="2022-09" db="EMBL/GenBank/DDBJ databases">
        <title>Biosynthetic gene clusters of Dactylosporangioum fulvum.</title>
        <authorList>
            <person name="Caradec T."/>
        </authorList>
    </citation>
    <scope>NUCLEOTIDE SEQUENCE</scope>
    <source>
        <strain evidence="7">NRRL B-16292</strain>
    </source>
</reference>